<name>A0A5N6TKR1_ASPAV</name>
<feature type="region of interest" description="Disordered" evidence="1">
    <location>
        <begin position="526"/>
        <end position="604"/>
    </location>
</feature>
<proteinExistence type="predicted"/>
<feature type="compositionally biased region" description="Polar residues" evidence="1">
    <location>
        <begin position="553"/>
        <end position="562"/>
    </location>
</feature>
<feature type="region of interest" description="Disordered" evidence="1">
    <location>
        <begin position="690"/>
        <end position="790"/>
    </location>
</feature>
<feature type="region of interest" description="Disordered" evidence="1">
    <location>
        <begin position="39"/>
        <end position="60"/>
    </location>
</feature>
<accession>A0A5N6TKR1</accession>
<evidence type="ECO:0000313" key="3">
    <source>
        <dbReference type="Proteomes" id="UP000325780"/>
    </source>
</evidence>
<evidence type="ECO:0000256" key="1">
    <source>
        <dbReference type="SAM" id="MobiDB-lite"/>
    </source>
</evidence>
<feature type="compositionally biased region" description="Gly residues" evidence="1">
    <location>
        <begin position="130"/>
        <end position="139"/>
    </location>
</feature>
<feature type="region of interest" description="Disordered" evidence="1">
    <location>
        <begin position="241"/>
        <end position="281"/>
    </location>
</feature>
<feature type="compositionally biased region" description="Low complexity" evidence="1">
    <location>
        <begin position="252"/>
        <end position="264"/>
    </location>
</feature>
<reference evidence="2 3" key="1">
    <citation type="submission" date="2019-04" db="EMBL/GenBank/DDBJ databases">
        <title>Friends and foes A comparative genomics study of 23 Aspergillus species from section Flavi.</title>
        <authorList>
            <consortium name="DOE Joint Genome Institute"/>
            <person name="Kjaerbolling I."/>
            <person name="Vesth T."/>
            <person name="Frisvad J.C."/>
            <person name="Nybo J.L."/>
            <person name="Theobald S."/>
            <person name="Kildgaard S."/>
            <person name="Isbrandt T."/>
            <person name="Kuo A."/>
            <person name="Sato A."/>
            <person name="Lyhne E.K."/>
            <person name="Kogle M.E."/>
            <person name="Wiebenga A."/>
            <person name="Kun R.S."/>
            <person name="Lubbers R.J."/>
            <person name="Makela M.R."/>
            <person name="Barry K."/>
            <person name="Chovatia M."/>
            <person name="Clum A."/>
            <person name="Daum C."/>
            <person name="Haridas S."/>
            <person name="He G."/>
            <person name="LaButti K."/>
            <person name="Lipzen A."/>
            <person name="Mondo S."/>
            <person name="Riley R."/>
            <person name="Salamov A."/>
            <person name="Simmons B.A."/>
            <person name="Magnuson J.K."/>
            <person name="Henrissat B."/>
            <person name="Mortensen U.H."/>
            <person name="Larsen T.O."/>
            <person name="Devries R.P."/>
            <person name="Grigoriev I.V."/>
            <person name="Machida M."/>
            <person name="Baker S.E."/>
            <person name="Andersen M.R."/>
        </authorList>
    </citation>
    <scope>NUCLEOTIDE SEQUENCE [LARGE SCALE GENOMIC DNA]</scope>
    <source>
        <strain evidence="2 3">IBT 18842</strain>
    </source>
</reference>
<feature type="compositionally biased region" description="Polar residues" evidence="1">
    <location>
        <begin position="690"/>
        <end position="704"/>
    </location>
</feature>
<feature type="compositionally biased region" description="Polar residues" evidence="1">
    <location>
        <begin position="160"/>
        <end position="169"/>
    </location>
</feature>
<feature type="compositionally biased region" description="Polar residues" evidence="1">
    <location>
        <begin position="762"/>
        <end position="779"/>
    </location>
</feature>
<dbReference type="EMBL" id="ML742247">
    <property type="protein sequence ID" value="KAE8146699.1"/>
    <property type="molecule type" value="Genomic_DNA"/>
</dbReference>
<feature type="region of interest" description="Disordered" evidence="1">
    <location>
        <begin position="315"/>
        <end position="364"/>
    </location>
</feature>
<protein>
    <submittedName>
        <fullName evidence="2">Uncharacterized protein</fullName>
    </submittedName>
</protein>
<keyword evidence="3" id="KW-1185">Reference proteome</keyword>
<feature type="compositionally biased region" description="Polar residues" evidence="1">
    <location>
        <begin position="725"/>
        <end position="738"/>
    </location>
</feature>
<dbReference type="OrthoDB" id="5372553at2759"/>
<feature type="region of interest" description="Disordered" evidence="1">
    <location>
        <begin position="107"/>
        <end position="179"/>
    </location>
</feature>
<gene>
    <name evidence="2" type="ORF">BDV25DRAFT_143452</name>
</gene>
<organism evidence="2 3">
    <name type="scientific">Aspergillus avenaceus</name>
    <dbReference type="NCBI Taxonomy" id="36643"/>
    <lineage>
        <taxon>Eukaryota</taxon>
        <taxon>Fungi</taxon>
        <taxon>Dikarya</taxon>
        <taxon>Ascomycota</taxon>
        <taxon>Pezizomycotina</taxon>
        <taxon>Eurotiomycetes</taxon>
        <taxon>Eurotiomycetidae</taxon>
        <taxon>Eurotiales</taxon>
        <taxon>Aspergillaceae</taxon>
        <taxon>Aspergillus</taxon>
        <taxon>Aspergillus subgen. Circumdati</taxon>
    </lineage>
</organism>
<feature type="compositionally biased region" description="Polar residues" evidence="1">
    <location>
        <begin position="241"/>
        <end position="251"/>
    </location>
</feature>
<dbReference type="Proteomes" id="UP000325780">
    <property type="component" value="Unassembled WGS sequence"/>
</dbReference>
<evidence type="ECO:0000313" key="2">
    <source>
        <dbReference type="EMBL" id="KAE8146699.1"/>
    </source>
</evidence>
<sequence length="790" mass="85883">MDAERDERLQRLQMADLGTARREYISTVDDRTKRTRLEDIEASRESNRAGTEAQRLAQQHKEQLSNWKNVFKNIGDTNDLEHLDDLLDGQSHRLSLSAAVRGQKYTAADSHKSLQAHPVSSTRGSRSKGRGGGVVGTRGRGPANNTTNTNRHDILGARCATSQSSGSQRTSKDPALDINNDNNSFFKKTSDKPEQAIAQEVKWRKRAAAVRARRPMGDWSRLLSPPGSFLAEAKKLMLTIAPNSTPGSTKGNSNTDSVSSTSPSERLAPSPSISVKGSDHTQDQAALAITSGLLRTISPPEDFLAEARRVIQARKPKVTPGTIDPMSNPDHPPTQIKPTASFSFQVPPKAPPKESPSGTLPRTTLVPHVTDTITRDFQKENTTLITVKLPHKATGPTSNRPQDENQLQLSVSVPEPKRPIALAESQDSYTATEEASGLLLDLATTPPHKSFMTNEAKSIMSPSFTDLEGLDFRQSSVTSSTSQESEELSKQIEILCKLMESTTLSDRNREKLDECKAELEAKLLQTQQVSAIPPRSPETLREEPAKGNRNLLDPQSNNSPSPASRLRVTAMPFVPSPGTIEHSSLFQSPPSSPTPSPKQDRARPVSFGSQISHIFGDHLLPGGRKRDTSLPTQELQAHIIGDHLLPGRRQVGEASLAQPHTNIECHSRVSFAIPIRAPATPKVTAIPAFQDSQDSTSPGNNSSLDAVRTKVLSRDTTLTRKMDRSSTNLSSAVRTAPTSERGDKQVKNPLQQSMHAPKENKSTGARSSGQAVAGLQSSIYAIPEDSKSLR</sequence>
<dbReference type="AlphaFoldDB" id="A0A5N6TKR1"/>